<dbReference type="PROSITE" id="PS51071">
    <property type="entry name" value="HTH_RPIR"/>
    <property type="match status" value="1"/>
</dbReference>
<dbReference type="InterPro" id="IPR035472">
    <property type="entry name" value="RpiR-like_SIS"/>
</dbReference>
<accession>A0A926S275</accession>
<dbReference type="PROSITE" id="PS51464">
    <property type="entry name" value="SIS"/>
    <property type="match status" value="1"/>
</dbReference>
<dbReference type="RefSeq" id="WP_191159324.1">
    <property type="nucleotide sequence ID" value="NZ_JACXAI010000021.1"/>
</dbReference>
<evidence type="ECO:0000259" key="4">
    <source>
        <dbReference type="PROSITE" id="PS51071"/>
    </source>
</evidence>
<dbReference type="EMBL" id="JACXAI010000021">
    <property type="protein sequence ID" value="MBD1381724.1"/>
    <property type="molecule type" value="Genomic_DNA"/>
</dbReference>
<dbReference type="SUPFAM" id="SSF46689">
    <property type="entry name" value="Homeodomain-like"/>
    <property type="match status" value="1"/>
</dbReference>
<dbReference type="PANTHER" id="PTHR30514">
    <property type="entry name" value="GLUCOKINASE"/>
    <property type="match status" value="1"/>
</dbReference>
<feature type="domain" description="SIS" evidence="5">
    <location>
        <begin position="105"/>
        <end position="245"/>
    </location>
</feature>
<dbReference type="InterPro" id="IPR047640">
    <property type="entry name" value="RpiR-like"/>
</dbReference>
<dbReference type="GO" id="GO:0003700">
    <property type="term" value="F:DNA-binding transcription factor activity"/>
    <property type="evidence" value="ECO:0007669"/>
    <property type="project" value="InterPro"/>
</dbReference>
<dbReference type="GO" id="GO:0003677">
    <property type="term" value="F:DNA binding"/>
    <property type="evidence" value="ECO:0007669"/>
    <property type="project" value="UniProtKB-KW"/>
</dbReference>
<dbReference type="GO" id="GO:0097367">
    <property type="term" value="F:carbohydrate derivative binding"/>
    <property type="evidence" value="ECO:0007669"/>
    <property type="project" value="InterPro"/>
</dbReference>
<keyword evidence="7" id="KW-1185">Reference proteome</keyword>
<reference evidence="6" key="1">
    <citation type="submission" date="2020-09" db="EMBL/GenBank/DDBJ databases">
        <title>A novel bacterium of genus Bacillus, isolated from South China Sea.</title>
        <authorList>
            <person name="Huang H."/>
            <person name="Mo K."/>
            <person name="Hu Y."/>
        </authorList>
    </citation>
    <scope>NUCLEOTIDE SEQUENCE</scope>
    <source>
        <strain evidence="6">IB182487</strain>
    </source>
</reference>
<evidence type="ECO:0000259" key="5">
    <source>
        <dbReference type="PROSITE" id="PS51464"/>
    </source>
</evidence>
<sequence>MMKFEERVHKFEYKLNDTDDQIVEYIIRHKKEITQLSIQALAAEVYTVPNTISRLCKKLDYDGYSQLKNGIKEEVKNDKIKDQNDIRFNLNKTYNLIDMEKMTSITKIMSEAHRVLFFAVGDSVPFCEIMVKNLKMVGKRAEFYLHRHEMMSEINQLDKKDVLFIISFSGETSQVIEMANLANERGVQLVSLTHFNRNTLQKIATINLFCYAPKVTINGYNATDRTSVMIILRVLSECYWKQSNAVYKYT</sequence>
<dbReference type="InterPro" id="IPR036388">
    <property type="entry name" value="WH-like_DNA-bd_sf"/>
</dbReference>
<comment type="caution">
    <text evidence="6">The sequence shown here is derived from an EMBL/GenBank/DDBJ whole genome shotgun (WGS) entry which is preliminary data.</text>
</comment>
<dbReference type="AlphaFoldDB" id="A0A926S275"/>
<evidence type="ECO:0000256" key="1">
    <source>
        <dbReference type="ARBA" id="ARBA00023015"/>
    </source>
</evidence>
<dbReference type="GO" id="GO:1901135">
    <property type="term" value="P:carbohydrate derivative metabolic process"/>
    <property type="evidence" value="ECO:0007669"/>
    <property type="project" value="InterPro"/>
</dbReference>
<dbReference type="InterPro" id="IPR001347">
    <property type="entry name" value="SIS_dom"/>
</dbReference>
<dbReference type="SUPFAM" id="SSF53697">
    <property type="entry name" value="SIS domain"/>
    <property type="match status" value="1"/>
</dbReference>
<feature type="domain" description="HTH rpiR-type" evidence="4">
    <location>
        <begin position="2"/>
        <end position="78"/>
    </location>
</feature>
<evidence type="ECO:0000256" key="2">
    <source>
        <dbReference type="ARBA" id="ARBA00023125"/>
    </source>
</evidence>
<dbReference type="InterPro" id="IPR000281">
    <property type="entry name" value="HTH_RpiR"/>
</dbReference>
<keyword evidence="3" id="KW-0804">Transcription</keyword>
<gene>
    <name evidence="6" type="ORF">IC621_15920</name>
</gene>
<keyword evidence="1" id="KW-0805">Transcription regulation</keyword>
<name>A0A926S275_9BACI</name>
<dbReference type="Pfam" id="PF01380">
    <property type="entry name" value="SIS"/>
    <property type="match status" value="1"/>
</dbReference>
<dbReference type="Pfam" id="PF01418">
    <property type="entry name" value="HTH_6"/>
    <property type="match status" value="1"/>
</dbReference>
<dbReference type="Proteomes" id="UP000626844">
    <property type="component" value="Unassembled WGS sequence"/>
</dbReference>
<dbReference type="CDD" id="cd05013">
    <property type="entry name" value="SIS_RpiR"/>
    <property type="match status" value="1"/>
</dbReference>
<evidence type="ECO:0000256" key="3">
    <source>
        <dbReference type="ARBA" id="ARBA00023163"/>
    </source>
</evidence>
<dbReference type="InterPro" id="IPR046348">
    <property type="entry name" value="SIS_dom_sf"/>
</dbReference>
<proteinExistence type="predicted"/>
<evidence type="ECO:0000313" key="6">
    <source>
        <dbReference type="EMBL" id="MBD1381724.1"/>
    </source>
</evidence>
<dbReference type="Gene3D" id="3.40.50.10490">
    <property type="entry name" value="Glucose-6-phosphate isomerase like protein, domain 1"/>
    <property type="match status" value="1"/>
</dbReference>
<organism evidence="6 7">
    <name type="scientific">Metabacillus arenae</name>
    <dbReference type="NCBI Taxonomy" id="2771434"/>
    <lineage>
        <taxon>Bacteria</taxon>
        <taxon>Bacillati</taxon>
        <taxon>Bacillota</taxon>
        <taxon>Bacilli</taxon>
        <taxon>Bacillales</taxon>
        <taxon>Bacillaceae</taxon>
        <taxon>Metabacillus</taxon>
    </lineage>
</organism>
<dbReference type="Gene3D" id="1.10.10.10">
    <property type="entry name" value="Winged helix-like DNA-binding domain superfamily/Winged helix DNA-binding domain"/>
    <property type="match status" value="1"/>
</dbReference>
<dbReference type="InterPro" id="IPR009057">
    <property type="entry name" value="Homeodomain-like_sf"/>
</dbReference>
<dbReference type="PANTHER" id="PTHR30514:SF21">
    <property type="entry name" value="RPIR-FAMILY TRANSCRIPTIONAL REGULATOR"/>
    <property type="match status" value="1"/>
</dbReference>
<keyword evidence="2" id="KW-0238">DNA-binding</keyword>
<evidence type="ECO:0000313" key="7">
    <source>
        <dbReference type="Proteomes" id="UP000626844"/>
    </source>
</evidence>
<protein>
    <submittedName>
        <fullName evidence="6">MurR/RpiR family transcriptional regulator</fullName>
    </submittedName>
</protein>